<evidence type="ECO:0000313" key="3">
    <source>
        <dbReference type="Proteomes" id="UP000735302"/>
    </source>
</evidence>
<name>A0AAV3ZTC6_9GAST</name>
<dbReference type="EMBL" id="BLXT01002801">
    <property type="protein sequence ID" value="GFN97653.1"/>
    <property type="molecule type" value="Genomic_DNA"/>
</dbReference>
<keyword evidence="3" id="KW-1185">Reference proteome</keyword>
<organism evidence="2 3">
    <name type="scientific">Plakobranchus ocellatus</name>
    <dbReference type="NCBI Taxonomy" id="259542"/>
    <lineage>
        <taxon>Eukaryota</taxon>
        <taxon>Metazoa</taxon>
        <taxon>Spiralia</taxon>
        <taxon>Lophotrochozoa</taxon>
        <taxon>Mollusca</taxon>
        <taxon>Gastropoda</taxon>
        <taxon>Heterobranchia</taxon>
        <taxon>Euthyneura</taxon>
        <taxon>Panpulmonata</taxon>
        <taxon>Sacoglossa</taxon>
        <taxon>Placobranchoidea</taxon>
        <taxon>Plakobranchidae</taxon>
        <taxon>Plakobranchus</taxon>
    </lineage>
</organism>
<protein>
    <submittedName>
        <fullName evidence="2">Uncharacterized protein</fullName>
    </submittedName>
</protein>
<accession>A0AAV3ZTC6</accession>
<reference evidence="2 3" key="1">
    <citation type="journal article" date="2021" name="Elife">
        <title>Chloroplast acquisition without the gene transfer in kleptoplastic sea slugs, Plakobranchus ocellatus.</title>
        <authorList>
            <person name="Maeda T."/>
            <person name="Takahashi S."/>
            <person name="Yoshida T."/>
            <person name="Shimamura S."/>
            <person name="Takaki Y."/>
            <person name="Nagai Y."/>
            <person name="Toyoda A."/>
            <person name="Suzuki Y."/>
            <person name="Arimoto A."/>
            <person name="Ishii H."/>
            <person name="Satoh N."/>
            <person name="Nishiyama T."/>
            <person name="Hasebe M."/>
            <person name="Maruyama T."/>
            <person name="Minagawa J."/>
            <person name="Obokata J."/>
            <person name="Shigenobu S."/>
        </authorList>
    </citation>
    <scope>NUCLEOTIDE SEQUENCE [LARGE SCALE GENOMIC DNA]</scope>
</reference>
<dbReference type="AlphaFoldDB" id="A0AAV3ZTC6"/>
<feature type="compositionally biased region" description="Basic and acidic residues" evidence="1">
    <location>
        <begin position="59"/>
        <end position="78"/>
    </location>
</feature>
<evidence type="ECO:0000313" key="2">
    <source>
        <dbReference type="EMBL" id="GFN97653.1"/>
    </source>
</evidence>
<feature type="region of interest" description="Disordered" evidence="1">
    <location>
        <begin position="52"/>
        <end position="90"/>
    </location>
</feature>
<comment type="caution">
    <text evidence="2">The sequence shown here is derived from an EMBL/GenBank/DDBJ whole genome shotgun (WGS) entry which is preliminary data.</text>
</comment>
<dbReference type="Proteomes" id="UP000735302">
    <property type="component" value="Unassembled WGS sequence"/>
</dbReference>
<proteinExistence type="predicted"/>
<evidence type="ECO:0000256" key="1">
    <source>
        <dbReference type="SAM" id="MobiDB-lite"/>
    </source>
</evidence>
<sequence length="90" mass="10496">MCTQYFQISTRRRQFDKTSDRAHKRSKYQHEIGIWKDFRMCTQDVQLSTRGKQFGKTSECAHKGSNSEHEIGNSERHPNVHTRGPTLNTG</sequence>
<gene>
    <name evidence="2" type="ORF">PoB_002415900</name>
</gene>